<dbReference type="Proteomes" id="UP001154329">
    <property type="component" value="Chromosome 2"/>
</dbReference>
<dbReference type="EMBL" id="OU899035">
    <property type="protein sequence ID" value="CAH1720392.1"/>
    <property type="molecule type" value="Genomic_DNA"/>
</dbReference>
<proteinExistence type="predicted"/>
<reference evidence="2" key="1">
    <citation type="submission" date="2022-02" db="EMBL/GenBank/DDBJ databases">
        <authorList>
            <person name="King R."/>
        </authorList>
    </citation>
    <scope>NUCLEOTIDE SEQUENCE</scope>
</reference>
<dbReference type="InterPro" id="IPR036846">
    <property type="entry name" value="GM2-AP_sf"/>
</dbReference>
<dbReference type="Gene3D" id="2.70.220.10">
    <property type="entry name" value="Ganglioside GM2 activator"/>
    <property type="match status" value="1"/>
</dbReference>
<evidence type="ECO:0000256" key="1">
    <source>
        <dbReference type="ARBA" id="ARBA00022729"/>
    </source>
</evidence>
<name>A0A9P0ND88_APHGO</name>
<protein>
    <recommendedName>
        <fullName evidence="4">MD-2-related lipid-recognition domain-containing protein</fullName>
    </recommendedName>
</protein>
<evidence type="ECO:0000313" key="2">
    <source>
        <dbReference type="EMBL" id="CAH1720392.1"/>
    </source>
</evidence>
<evidence type="ECO:0000313" key="3">
    <source>
        <dbReference type="Proteomes" id="UP001154329"/>
    </source>
</evidence>
<gene>
    <name evidence="2" type="ORF">APHIGO_LOCUS3969</name>
</gene>
<dbReference type="SUPFAM" id="SSF63707">
    <property type="entry name" value="Ganglioside M2 (gm2) activator"/>
    <property type="match status" value="1"/>
</dbReference>
<evidence type="ECO:0008006" key="4">
    <source>
        <dbReference type="Google" id="ProtNLM"/>
    </source>
</evidence>
<sequence>MKHHIIFIFIQVVLTIRSGLCINLNLLKSSSIGLYKPDVKSVHNCNPKNNNKIQHYMYASFKDNKTMFYGNSTLEIPFDDTLFLEIKLSEKDSFGKWKENAYMHKSPNACSSLKTLMGNSWTPFLNGAGFQDTNCPLLPGIYIAPGFDVVSIIKESNIPKIFAYGTYKINMWYSKKNEMFGCQSIVAEAKRP</sequence>
<dbReference type="AlphaFoldDB" id="A0A9P0ND88"/>
<organism evidence="2 3">
    <name type="scientific">Aphis gossypii</name>
    <name type="common">Cotton aphid</name>
    <dbReference type="NCBI Taxonomy" id="80765"/>
    <lineage>
        <taxon>Eukaryota</taxon>
        <taxon>Metazoa</taxon>
        <taxon>Ecdysozoa</taxon>
        <taxon>Arthropoda</taxon>
        <taxon>Hexapoda</taxon>
        <taxon>Insecta</taxon>
        <taxon>Pterygota</taxon>
        <taxon>Neoptera</taxon>
        <taxon>Paraneoptera</taxon>
        <taxon>Hemiptera</taxon>
        <taxon>Sternorrhyncha</taxon>
        <taxon>Aphidomorpha</taxon>
        <taxon>Aphidoidea</taxon>
        <taxon>Aphididae</taxon>
        <taxon>Aphidini</taxon>
        <taxon>Aphis</taxon>
        <taxon>Aphis</taxon>
    </lineage>
</organism>
<keyword evidence="1" id="KW-0732">Signal</keyword>
<keyword evidence="3" id="KW-1185">Reference proteome</keyword>
<reference evidence="2" key="2">
    <citation type="submission" date="2022-10" db="EMBL/GenBank/DDBJ databases">
        <authorList>
            <consortium name="ENA_rothamsted_submissions"/>
            <consortium name="culmorum"/>
            <person name="King R."/>
        </authorList>
    </citation>
    <scope>NUCLEOTIDE SEQUENCE</scope>
</reference>
<dbReference type="OrthoDB" id="6622594at2759"/>
<accession>A0A9P0ND88</accession>